<evidence type="ECO:0000313" key="4">
    <source>
        <dbReference type="EMBL" id="SDB17048.1"/>
    </source>
</evidence>
<evidence type="ECO:0000256" key="1">
    <source>
        <dbReference type="ARBA" id="ARBA00022729"/>
    </source>
</evidence>
<dbReference type="EMBL" id="FMXP01000010">
    <property type="protein sequence ID" value="SDB17048.1"/>
    <property type="molecule type" value="Genomic_DNA"/>
</dbReference>
<dbReference type="InterPro" id="IPR001638">
    <property type="entry name" value="Solute-binding_3/MltF_N"/>
</dbReference>
<dbReference type="PROSITE" id="PS51257">
    <property type="entry name" value="PROKAR_LIPOPROTEIN"/>
    <property type="match status" value="1"/>
</dbReference>
<reference evidence="4 5" key="1">
    <citation type="submission" date="2016-10" db="EMBL/GenBank/DDBJ databases">
        <authorList>
            <person name="de Groot N.N."/>
        </authorList>
    </citation>
    <scope>NUCLEOTIDE SEQUENCE [LARGE SCALE GENOMIC DNA]</scope>
    <source>
        <strain evidence="4 5">A-4</strain>
    </source>
</reference>
<feature type="signal peptide" evidence="2">
    <location>
        <begin position="1"/>
        <end position="24"/>
    </location>
</feature>
<dbReference type="AlphaFoldDB" id="A0A1G6B8S1"/>
<keyword evidence="1 2" id="KW-0732">Signal</keyword>
<proteinExistence type="predicted"/>
<dbReference type="PANTHER" id="PTHR35936">
    <property type="entry name" value="MEMBRANE-BOUND LYTIC MUREIN TRANSGLYCOSYLASE F"/>
    <property type="match status" value="1"/>
</dbReference>
<feature type="chain" id="PRO_5038367530" evidence="2">
    <location>
        <begin position="25"/>
        <end position="287"/>
    </location>
</feature>
<dbReference type="Gene3D" id="3.40.190.10">
    <property type="entry name" value="Periplasmic binding protein-like II"/>
    <property type="match status" value="2"/>
</dbReference>
<dbReference type="Proteomes" id="UP000182508">
    <property type="component" value="Unassembled WGS sequence"/>
</dbReference>
<accession>A0A1G6B8S1</accession>
<gene>
    <name evidence="4" type="ORF">SAMN02910293_00847</name>
</gene>
<protein>
    <submittedName>
        <fullName evidence="4">Polar amino acid transport system substrate-binding protein</fullName>
    </submittedName>
</protein>
<evidence type="ECO:0000259" key="3">
    <source>
        <dbReference type="SMART" id="SM00062"/>
    </source>
</evidence>
<sequence>MTFKKKLWLSITSLVLLTGLVACSSKSSDTKTVTSSTASEEKITVVAATGGGPKPFIYQDGNKLTGHNIELVEAIFDKLPQYDLKIEKVEFSSMFSGLTSGRFQIAVNNLAKNAEREANYLFTDPIFKNSYVVIYQKDNEKAAEADSWTDLAGLSTVGSAGVNSTTAIEEYNKNNPDAQITFNYTAEDLKSQLEGVESGKYDFLVMDKPMFEYYQKEYDLDLVGETISGELETELLPAPYSYLVLAQDQKELVEDINEALKEVVEDGTSKEINLKYFGEDYSPSYSK</sequence>
<evidence type="ECO:0000256" key="2">
    <source>
        <dbReference type="SAM" id="SignalP"/>
    </source>
</evidence>
<dbReference type="STRING" id="439219.SAMN02910293_00847"/>
<organism evidence="4 5">
    <name type="scientific">Streptococcus henryi</name>
    <dbReference type="NCBI Taxonomy" id="439219"/>
    <lineage>
        <taxon>Bacteria</taxon>
        <taxon>Bacillati</taxon>
        <taxon>Bacillota</taxon>
        <taxon>Bacilli</taxon>
        <taxon>Lactobacillales</taxon>
        <taxon>Streptococcaceae</taxon>
        <taxon>Streptococcus</taxon>
    </lineage>
</organism>
<evidence type="ECO:0000313" key="5">
    <source>
        <dbReference type="Proteomes" id="UP000182508"/>
    </source>
</evidence>
<dbReference type="Pfam" id="PF00497">
    <property type="entry name" value="SBP_bac_3"/>
    <property type="match status" value="1"/>
</dbReference>
<keyword evidence="5" id="KW-1185">Reference proteome</keyword>
<dbReference type="PANTHER" id="PTHR35936:SF19">
    <property type="entry name" value="AMINO-ACID-BINDING PROTEIN YXEM-RELATED"/>
    <property type="match status" value="1"/>
</dbReference>
<name>A0A1G6B8S1_9STRE</name>
<feature type="domain" description="Solute-binding protein family 3/N-terminal" evidence="3">
    <location>
        <begin position="44"/>
        <end position="280"/>
    </location>
</feature>
<dbReference type="SUPFAM" id="SSF53850">
    <property type="entry name" value="Periplasmic binding protein-like II"/>
    <property type="match status" value="1"/>
</dbReference>
<dbReference type="RefSeq" id="WP_074485727.1">
    <property type="nucleotide sequence ID" value="NZ_FMXP01000010.1"/>
</dbReference>
<dbReference type="SMART" id="SM00062">
    <property type="entry name" value="PBPb"/>
    <property type="match status" value="1"/>
</dbReference>